<protein>
    <submittedName>
        <fullName evidence="1">ATP-binding protein</fullName>
    </submittedName>
</protein>
<evidence type="ECO:0000313" key="1">
    <source>
        <dbReference type="EMBL" id="WYW20561.1"/>
    </source>
</evidence>
<evidence type="ECO:0000313" key="2">
    <source>
        <dbReference type="Proteomes" id="UP001456344"/>
    </source>
</evidence>
<accession>A0ACD5BMC7</accession>
<organism evidence="1 2">
    <name type="scientific">Amycolatopsis coloradensis</name>
    <dbReference type="NCBI Taxonomy" id="76021"/>
    <lineage>
        <taxon>Bacteria</taxon>
        <taxon>Bacillati</taxon>
        <taxon>Actinomycetota</taxon>
        <taxon>Actinomycetes</taxon>
        <taxon>Pseudonocardiales</taxon>
        <taxon>Pseudonocardiaceae</taxon>
        <taxon>Amycolatopsis</taxon>
    </lineage>
</organism>
<reference evidence="1" key="1">
    <citation type="submission" date="2023-10" db="EMBL/GenBank/DDBJ databases">
        <title>Whole genome sequencing of actinobacterial strain Amycolatopsis sp. (BCA-696) identifies the underlying plant growth-promoting genes.</title>
        <authorList>
            <person name="Gandham P."/>
            <person name="Vadla N."/>
            <person name="Saji A."/>
            <person name="Srinivas V."/>
            <person name="Ruperao P."/>
            <person name="Selvanayagam S."/>
            <person name="Saxena R.K."/>
            <person name="Rathore A."/>
            <person name="Gopalakrishnan S."/>
            <person name="Thakur V."/>
        </authorList>
    </citation>
    <scope>NUCLEOTIDE SEQUENCE</scope>
    <source>
        <strain evidence="1">BCA-696</strain>
    </source>
</reference>
<dbReference type="EMBL" id="CP150484">
    <property type="protein sequence ID" value="WYW20561.1"/>
    <property type="molecule type" value="Genomic_DNA"/>
</dbReference>
<keyword evidence="1" id="KW-0067">ATP-binding</keyword>
<sequence>MTVEAAEYRGKPIVHIEVRTSSTPPVRYKGITWVRPGPTTRKASRDDERVLSERRRAADLPYDSRPVEIATIDDLDLALFRSDYLPSFVAPEVIEENGRSAAQQLTSLRLAGPEGKPTVLGLLVLGLDPSAHLPGAYVQFIRYRGKDLDAPIADDQEMRSNLIGTATRLAAVLRGHLHTSLTEVQGFREEQAPDYPFEALREACMNAIMHRNYENSNAPVRIAWFDDRIEITNPGGPFGQVRADNFDRVNDYRNPSLAAAMKSLGYVNRFGRGIGRIRAALERNGNPEPEFVVDASSWSVTIRRTK</sequence>
<gene>
    <name evidence="1" type="ORF">LCL61_33925</name>
</gene>
<keyword evidence="2" id="KW-1185">Reference proteome</keyword>
<dbReference type="Proteomes" id="UP001456344">
    <property type="component" value="Chromosome"/>
</dbReference>
<name>A0ACD5BMC7_9PSEU</name>
<proteinExistence type="predicted"/>
<keyword evidence="1" id="KW-0547">Nucleotide-binding</keyword>